<gene>
    <name evidence="1" type="ORF">BLA29_012445</name>
</gene>
<organism evidence="1 2">
    <name type="scientific">Euroglyphus maynei</name>
    <name type="common">Mayne's house dust mite</name>
    <dbReference type="NCBI Taxonomy" id="6958"/>
    <lineage>
        <taxon>Eukaryota</taxon>
        <taxon>Metazoa</taxon>
        <taxon>Ecdysozoa</taxon>
        <taxon>Arthropoda</taxon>
        <taxon>Chelicerata</taxon>
        <taxon>Arachnida</taxon>
        <taxon>Acari</taxon>
        <taxon>Acariformes</taxon>
        <taxon>Sarcoptiformes</taxon>
        <taxon>Astigmata</taxon>
        <taxon>Psoroptidia</taxon>
        <taxon>Analgoidea</taxon>
        <taxon>Pyroglyphidae</taxon>
        <taxon>Pyroglyphinae</taxon>
        <taxon>Euroglyphus</taxon>
    </lineage>
</organism>
<evidence type="ECO:0000313" key="2">
    <source>
        <dbReference type="Proteomes" id="UP000194236"/>
    </source>
</evidence>
<dbReference type="AlphaFoldDB" id="A0A1Y3APS4"/>
<dbReference type="Proteomes" id="UP000194236">
    <property type="component" value="Unassembled WGS sequence"/>
</dbReference>
<protein>
    <submittedName>
        <fullName evidence="1">Uncharacterized protein</fullName>
    </submittedName>
</protein>
<keyword evidence="2" id="KW-1185">Reference proteome</keyword>
<proteinExistence type="predicted"/>
<reference evidence="1 2" key="1">
    <citation type="submission" date="2017-03" db="EMBL/GenBank/DDBJ databases">
        <title>Genome Survey of Euroglyphus maynei.</title>
        <authorList>
            <person name="Arlian L.G."/>
            <person name="Morgan M.S."/>
            <person name="Rider S.D."/>
        </authorList>
    </citation>
    <scope>NUCLEOTIDE SEQUENCE [LARGE SCALE GENOMIC DNA]</scope>
    <source>
        <strain evidence="1">Arlian Lab</strain>
        <tissue evidence="1">Whole body</tissue>
    </source>
</reference>
<name>A0A1Y3APS4_EURMA</name>
<evidence type="ECO:0000313" key="1">
    <source>
        <dbReference type="EMBL" id="OTF70440.1"/>
    </source>
</evidence>
<feature type="non-terminal residue" evidence="1">
    <location>
        <position position="55"/>
    </location>
</feature>
<comment type="caution">
    <text evidence="1">The sequence shown here is derived from an EMBL/GenBank/DDBJ whole genome shotgun (WGS) entry which is preliminary data.</text>
</comment>
<dbReference type="EMBL" id="MUJZ01065750">
    <property type="protein sequence ID" value="OTF70440.1"/>
    <property type="molecule type" value="Genomic_DNA"/>
</dbReference>
<accession>A0A1Y3APS4</accession>
<sequence length="55" mass="6367">MVSVINQQQQIIMIRIQLIIGNNYSYVKIKYGDDKTVNEILKLNFVANFVMMVSS</sequence>